<gene>
    <name evidence="1" type="ORF">O1611_g2215</name>
</gene>
<dbReference type="Proteomes" id="UP001153332">
    <property type="component" value="Unassembled WGS sequence"/>
</dbReference>
<organism evidence="1 2">
    <name type="scientific">Lasiodiplodia mahajangana</name>
    <dbReference type="NCBI Taxonomy" id="1108764"/>
    <lineage>
        <taxon>Eukaryota</taxon>
        <taxon>Fungi</taxon>
        <taxon>Dikarya</taxon>
        <taxon>Ascomycota</taxon>
        <taxon>Pezizomycotina</taxon>
        <taxon>Dothideomycetes</taxon>
        <taxon>Dothideomycetes incertae sedis</taxon>
        <taxon>Botryosphaeriales</taxon>
        <taxon>Botryosphaeriaceae</taxon>
        <taxon>Lasiodiplodia</taxon>
    </lineage>
</organism>
<comment type="caution">
    <text evidence="1">The sequence shown here is derived from an EMBL/GenBank/DDBJ whole genome shotgun (WGS) entry which is preliminary data.</text>
</comment>
<keyword evidence="2" id="KW-1185">Reference proteome</keyword>
<evidence type="ECO:0000313" key="2">
    <source>
        <dbReference type="Proteomes" id="UP001153332"/>
    </source>
</evidence>
<proteinExistence type="predicted"/>
<name>A0ACC2JVI8_9PEZI</name>
<sequence length="1069" mass="120700">MSGFEIVGVVFGAIPLVISALEHYKTGQSTVAALFKFKGQLDKLLYRLKVQQTAFYFDILQLLRNADIGEVENRADISPDECLLILQNNKNGAQLHEYLGVNYNAFLDVLQRYEQCLREIVKKLKHIRRLPDAPKDDLAALLAANPPIGGHFEFPERVSFSINRGALAALIEELGEDRLNLKSDTPSGFDQPMRHPEADLLIFDLVFETQTHLREAYVKTDPYNVLTTLPAGKPGRHVSFQNYNKSIPNITISTPSQPPKTSTRVLGICDLISQSQTRDHILDLKLEGEALDFIQGPQLVQRQLSSPITLEVILQQGSANKKLRMAPKQRSLLALDVASSIIQLRETCWSNPVLSSRVIKCIVGTNGKSARVSTVAFIEQVTEPSRAAEPGCQPKVALLELAILLLEIWHHETLEMWTAETGFGETNTIRERLAAATEWRDATIAEFPALYLEAVEQCLSLCVQRSRQWDDYEFLRPIMPTEWKEITGVSEPSFWDIFRASLEACLLSALIGEETSVTVAAVAYYFDKVLSDMFDCSVKYVVDDPGNDVMRGVRPVRHNGGHILIVKLEFDSELTLFRIRFSYSTWQIRLRKMPPILNAPGRFDMGNSLAKLDFLNRAASLLKTATDQFTNSPVRIATDTGNLIVLPPNYLAQEIRNEPNLSFFKSSEEDFHGKLPGFEPFNAEKAAGMLLKVTRNQLTKYLTKVTKPVSLEASFALHNLLGESPEWKEVNAMHTSVRYVSSLSSRIFLGDELCRNKVWLETTSQYTINAMHAVKKLRLFPKFSRRFVHWFLPECRLVRRLLNEARVIIQGVIDKRRAEKIAAAKEGRPIPRPNDAIEWAEEESKNDPYDPAVYQIGLSMAAIHTTSDLLNQTLQNLVQRPELINDLRKEIIEVLQAEGMTKTALFNLKLMDSVLKETQRLKPIKMTTMHRIALADVTLSDGTVISKGTKCAVRSTKRLDPEVYENPDEFDGARFMRMRDIPEKANKAHLVTTGTESLGFGHGLHACPGRFFAANELKIALVHLLMKYDLKPTDDFVHRVIELGFDLRVDPKTAIMIRRRESEIDLDAL</sequence>
<accession>A0ACC2JVI8</accession>
<dbReference type="EMBL" id="JAPUUL010000296">
    <property type="protein sequence ID" value="KAJ8131410.1"/>
    <property type="molecule type" value="Genomic_DNA"/>
</dbReference>
<evidence type="ECO:0000313" key="1">
    <source>
        <dbReference type="EMBL" id="KAJ8131410.1"/>
    </source>
</evidence>
<protein>
    <submittedName>
        <fullName evidence="1">Uncharacterized protein</fullName>
    </submittedName>
</protein>
<reference evidence="1" key="1">
    <citation type="submission" date="2022-12" db="EMBL/GenBank/DDBJ databases">
        <title>Genome Sequence of Lasiodiplodia mahajangana.</title>
        <authorList>
            <person name="Buettner E."/>
        </authorList>
    </citation>
    <scope>NUCLEOTIDE SEQUENCE</scope>
    <source>
        <strain evidence="1">VT137</strain>
    </source>
</reference>